<feature type="compositionally biased region" description="Polar residues" evidence="1">
    <location>
        <begin position="77"/>
        <end position="87"/>
    </location>
</feature>
<name>A0A0K1Q832_9BACT</name>
<feature type="compositionally biased region" description="Low complexity" evidence="1">
    <location>
        <begin position="39"/>
        <end position="52"/>
    </location>
</feature>
<organism evidence="2 3">
    <name type="scientific">Labilithrix luteola</name>
    <dbReference type="NCBI Taxonomy" id="1391654"/>
    <lineage>
        <taxon>Bacteria</taxon>
        <taxon>Pseudomonadati</taxon>
        <taxon>Myxococcota</taxon>
        <taxon>Polyangia</taxon>
        <taxon>Polyangiales</taxon>
        <taxon>Labilitrichaceae</taxon>
        <taxon>Labilithrix</taxon>
    </lineage>
</organism>
<feature type="region of interest" description="Disordered" evidence="1">
    <location>
        <begin position="28"/>
        <end position="87"/>
    </location>
</feature>
<dbReference type="Proteomes" id="UP000064967">
    <property type="component" value="Chromosome"/>
</dbReference>
<evidence type="ECO:0000256" key="1">
    <source>
        <dbReference type="SAM" id="MobiDB-lite"/>
    </source>
</evidence>
<dbReference type="KEGG" id="llu:AKJ09_08561"/>
<accession>A0A0K1Q832</accession>
<keyword evidence="3" id="KW-1185">Reference proteome</keyword>
<dbReference type="RefSeq" id="WP_146652908.1">
    <property type="nucleotide sequence ID" value="NZ_CP012333.1"/>
</dbReference>
<reference evidence="2 3" key="1">
    <citation type="submission" date="2015-08" db="EMBL/GenBank/DDBJ databases">
        <authorList>
            <person name="Babu N.S."/>
            <person name="Beckwith C.J."/>
            <person name="Beseler K.G."/>
            <person name="Brison A."/>
            <person name="Carone J.V."/>
            <person name="Caskin T.P."/>
            <person name="Diamond M."/>
            <person name="Durham M.E."/>
            <person name="Foxe J.M."/>
            <person name="Go M."/>
            <person name="Henderson B.A."/>
            <person name="Jones I.B."/>
            <person name="McGettigan J.A."/>
            <person name="Micheletti S.J."/>
            <person name="Nasrallah M.E."/>
            <person name="Ortiz D."/>
            <person name="Piller C.R."/>
            <person name="Privatt S.R."/>
            <person name="Schneider S.L."/>
            <person name="Sharp S."/>
            <person name="Smith T.C."/>
            <person name="Stanton J.D."/>
            <person name="Ullery H.E."/>
            <person name="Wilson R.J."/>
            <person name="Serrano M.G."/>
            <person name="Buck G."/>
            <person name="Lee V."/>
            <person name="Wang Y."/>
            <person name="Carvalho R."/>
            <person name="Voegtly L."/>
            <person name="Shi R."/>
            <person name="Duckworth R."/>
            <person name="Johnson A."/>
            <person name="Loviza R."/>
            <person name="Walstead R."/>
            <person name="Shah Z."/>
            <person name="Kiflezghi M."/>
            <person name="Wade K."/>
            <person name="Ball S.L."/>
            <person name="Bradley K.W."/>
            <person name="Asai D.J."/>
            <person name="Bowman C.A."/>
            <person name="Russell D.A."/>
            <person name="Pope W.H."/>
            <person name="Jacobs-Sera D."/>
            <person name="Hendrix R.W."/>
            <person name="Hatfull G.F."/>
        </authorList>
    </citation>
    <scope>NUCLEOTIDE SEQUENCE [LARGE SCALE GENOMIC DNA]</scope>
    <source>
        <strain evidence="2 3">DSM 27648</strain>
    </source>
</reference>
<evidence type="ECO:0000313" key="2">
    <source>
        <dbReference type="EMBL" id="AKV01898.1"/>
    </source>
</evidence>
<gene>
    <name evidence="2" type="ORF">AKJ09_08561</name>
</gene>
<sequence>MNWSDFVTRRASSIGIAVLAGGAAACSGMTSPGSTLAGEVPESSPTMSSPSEYGARPISAESGADYFLRTAGAIPTQPGSPTRSSSR</sequence>
<dbReference type="EMBL" id="CP012333">
    <property type="protein sequence ID" value="AKV01898.1"/>
    <property type="molecule type" value="Genomic_DNA"/>
</dbReference>
<evidence type="ECO:0000313" key="3">
    <source>
        <dbReference type="Proteomes" id="UP000064967"/>
    </source>
</evidence>
<dbReference type="AlphaFoldDB" id="A0A0K1Q832"/>
<proteinExistence type="predicted"/>
<protein>
    <submittedName>
        <fullName evidence="2">Uncharacterized protein</fullName>
    </submittedName>
</protein>